<reference evidence="1" key="2">
    <citation type="journal article" date="2015" name="Data Brief">
        <title>Shoot transcriptome of the giant reed, Arundo donax.</title>
        <authorList>
            <person name="Barrero R.A."/>
            <person name="Guerrero F.D."/>
            <person name="Moolhuijzen P."/>
            <person name="Goolsby J.A."/>
            <person name="Tidwell J."/>
            <person name="Bellgard S.E."/>
            <person name="Bellgard M.I."/>
        </authorList>
    </citation>
    <scope>NUCLEOTIDE SEQUENCE</scope>
    <source>
        <tissue evidence="1">Shoot tissue taken approximately 20 cm above the soil surface</tissue>
    </source>
</reference>
<evidence type="ECO:0000313" key="1">
    <source>
        <dbReference type="EMBL" id="JAE10141.1"/>
    </source>
</evidence>
<dbReference type="AlphaFoldDB" id="A0A0A9FJ73"/>
<reference evidence="1" key="1">
    <citation type="submission" date="2014-09" db="EMBL/GenBank/DDBJ databases">
        <authorList>
            <person name="Magalhaes I.L.F."/>
            <person name="Oliveira U."/>
            <person name="Santos F.R."/>
            <person name="Vidigal T.H.D.A."/>
            <person name="Brescovit A.D."/>
            <person name="Santos A.J."/>
        </authorList>
    </citation>
    <scope>NUCLEOTIDE SEQUENCE</scope>
    <source>
        <tissue evidence="1">Shoot tissue taken approximately 20 cm above the soil surface</tissue>
    </source>
</reference>
<proteinExistence type="predicted"/>
<name>A0A0A9FJ73_ARUDO</name>
<sequence>MVHELLFTDIVEKDVNFEDGAFQEGVWAAGGHGEDAAPAPLPLLRVKSVQDTHSGAP</sequence>
<organism evidence="1">
    <name type="scientific">Arundo donax</name>
    <name type="common">Giant reed</name>
    <name type="synonym">Donax arundinaceus</name>
    <dbReference type="NCBI Taxonomy" id="35708"/>
    <lineage>
        <taxon>Eukaryota</taxon>
        <taxon>Viridiplantae</taxon>
        <taxon>Streptophyta</taxon>
        <taxon>Embryophyta</taxon>
        <taxon>Tracheophyta</taxon>
        <taxon>Spermatophyta</taxon>
        <taxon>Magnoliopsida</taxon>
        <taxon>Liliopsida</taxon>
        <taxon>Poales</taxon>
        <taxon>Poaceae</taxon>
        <taxon>PACMAD clade</taxon>
        <taxon>Arundinoideae</taxon>
        <taxon>Arundineae</taxon>
        <taxon>Arundo</taxon>
    </lineage>
</organism>
<protein>
    <submittedName>
        <fullName evidence="1">Uncharacterized protein</fullName>
    </submittedName>
</protein>
<accession>A0A0A9FJ73</accession>
<dbReference type="EMBL" id="GBRH01187755">
    <property type="protein sequence ID" value="JAE10141.1"/>
    <property type="molecule type" value="Transcribed_RNA"/>
</dbReference>